<dbReference type="GO" id="GO:0016020">
    <property type="term" value="C:membrane"/>
    <property type="evidence" value="ECO:0007669"/>
    <property type="project" value="TreeGrafter"/>
</dbReference>
<comment type="caution">
    <text evidence="2">The sequence shown here is derived from an EMBL/GenBank/DDBJ whole genome shotgun (WGS) entry which is preliminary data.</text>
</comment>
<accession>A0A7Y9NRD7</accession>
<keyword evidence="1" id="KW-1133">Transmembrane helix</keyword>
<evidence type="ECO:0000256" key="1">
    <source>
        <dbReference type="SAM" id="Phobius"/>
    </source>
</evidence>
<organism evidence="2 3">
    <name type="scientific">Tunturiibacter lichenicola</name>
    <dbReference type="NCBI Taxonomy" id="2051959"/>
    <lineage>
        <taxon>Bacteria</taxon>
        <taxon>Pseudomonadati</taxon>
        <taxon>Acidobacteriota</taxon>
        <taxon>Terriglobia</taxon>
        <taxon>Terriglobales</taxon>
        <taxon>Acidobacteriaceae</taxon>
        <taxon>Tunturiibacter</taxon>
    </lineage>
</organism>
<dbReference type="Proteomes" id="UP000534186">
    <property type="component" value="Unassembled WGS sequence"/>
</dbReference>
<evidence type="ECO:0000313" key="3">
    <source>
        <dbReference type="Proteomes" id="UP000534186"/>
    </source>
</evidence>
<protein>
    <submittedName>
        <fullName evidence="2">Peptidoglycan/LPS O-acetylase OafA/YrhL</fullName>
    </submittedName>
</protein>
<feature type="transmembrane region" description="Helical" evidence="1">
    <location>
        <begin position="60"/>
        <end position="81"/>
    </location>
</feature>
<keyword evidence="1" id="KW-0472">Membrane</keyword>
<dbReference type="InterPro" id="IPR050879">
    <property type="entry name" value="Acyltransferase_3"/>
</dbReference>
<gene>
    <name evidence="2" type="ORF">HDF12_003972</name>
</gene>
<evidence type="ECO:0000313" key="2">
    <source>
        <dbReference type="EMBL" id="NYF53573.1"/>
    </source>
</evidence>
<name>A0A7Y9NRD7_9BACT</name>
<proteinExistence type="predicted"/>
<dbReference type="PANTHER" id="PTHR23028">
    <property type="entry name" value="ACETYLTRANSFERASE"/>
    <property type="match status" value="1"/>
</dbReference>
<sequence length="107" mass="11919">MAFVMLEDRFGGLWPRWALLLGDASYSLYLSHFLVMIVLTKRMVKISTLASAGAHLKGEIASVLIMLCCAIPVSIVLYRIVEQPINRKLRGSLLTDSETRRGILEVA</sequence>
<dbReference type="PANTHER" id="PTHR23028:SF53">
    <property type="entry name" value="ACYL_TRANSF_3 DOMAIN-CONTAINING PROTEIN"/>
    <property type="match status" value="1"/>
</dbReference>
<dbReference type="EMBL" id="JACCCV010000002">
    <property type="protein sequence ID" value="NYF53573.1"/>
    <property type="molecule type" value="Genomic_DNA"/>
</dbReference>
<dbReference type="AlphaFoldDB" id="A0A7Y9NRD7"/>
<keyword evidence="1" id="KW-0812">Transmembrane</keyword>
<reference evidence="2 3" key="1">
    <citation type="submission" date="2020-07" db="EMBL/GenBank/DDBJ databases">
        <title>Genomic Encyclopedia of Type Strains, Phase IV (KMG-V): Genome sequencing to study the core and pangenomes of soil and plant-associated prokaryotes.</title>
        <authorList>
            <person name="Whitman W."/>
        </authorList>
    </citation>
    <scope>NUCLEOTIDE SEQUENCE [LARGE SCALE GENOMIC DNA]</scope>
    <source>
        <strain evidence="2 3">M8UP30</strain>
    </source>
</reference>
<feature type="transmembrane region" description="Helical" evidence="1">
    <location>
        <begin position="17"/>
        <end position="39"/>
    </location>
</feature>
<dbReference type="GO" id="GO:0000271">
    <property type="term" value="P:polysaccharide biosynthetic process"/>
    <property type="evidence" value="ECO:0007669"/>
    <property type="project" value="TreeGrafter"/>
</dbReference>